<comment type="caution">
    <text evidence="2">The sequence shown here is derived from an EMBL/GenBank/DDBJ whole genome shotgun (WGS) entry which is preliminary data.</text>
</comment>
<dbReference type="AlphaFoldDB" id="A0AAD5R8A7"/>
<organism evidence="2 3">
    <name type="scientific">Parelaphostrongylus tenuis</name>
    <name type="common">Meningeal worm</name>
    <dbReference type="NCBI Taxonomy" id="148309"/>
    <lineage>
        <taxon>Eukaryota</taxon>
        <taxon>Metazoa</taxon>
        <taxon>Ecdysozoa</taxon>
        <taxon>Nematoda</taxon>
        <taxon>Chromadorea</taxon>
        <taxon>Rhabditida</taxon>
        <taxon>Rhabditina</taxon>
        <taxon>Rhabditomorpha</taxon>
        <taxon>Strongyloidea</taxon>
        <taxon>Metastrongylidae</taxon>
        <taxon>Parelaphostrongylus</taxon>
    </lineage>
</organism>
<evidence type="ECO:0000313" key="3">
    <source>
        <dbReference type="Proteomes" id="UP001196413"/>
    </source>
</evidence>
<feature type="compositionally biased region" description="Basic and acidic residues" evidence="1">
    <location>
        <begin position="707"/>
        <end position="732"/>
    </location>
</feature>
<evidence type="ECO:0000256" key="1">
    <source>
        <dbReference type="SAM" id="MobiDB-lite"/>
    </source>
</evidence>
<accession>A0AAD5R8A7</accession>
<feature type="region of interest" description="Disordered" evidence="1">
    <location>
        <begin position="778"/>
        <end position="822"/>
    </location>
</feature>
<dbReference type="EMBL" id="JAHQIW010007006">
    <property type="protein sequence ID" value="KAJ1371590.1"/>
    <property type="molecule type" value="Genomic_DNA"/>
</dbReference>
<reference evidence="2" key="1">
    <citation type="submission" date="2021-06" db="EMBL/GenBank/DDBJ databases">
        <title>Parelaphostrongylus tenuis whole genome reference sequence.</title>
        <authorList>
            <person name="Garwood T.J."/>
            <person name="Larsen P.A."/>
            <person name="Fountain-Jones N.M."/>
            <person name="Garbe J.R."/>
            <person name="Macchietto M.G."/>
            <person name="Kania S.A."/>
            <person name="Gerhold R.W."/>
            <person name="Richards J.E."/>
            <person name="Wolf T.M."/>
        </authorList>
    </citation>
    <scope>NUCLEOTIDE SEQUENCE</scope>
    <source>
        <strain evidence="2">MNPRO001-30</strain>
        <tissue evidence="2">Meninges</tissue>
    </source>
</reference>
<proteinExistence type="predicted"/>
<feature type="compositionally biased region" description="Polar residues" evidence="1">
    <location>
        <begin position="786"/>
        <end position="795"/>
    </location>
</feature>
<feature type="region of interest" description="Disordered" evidence="1">
    <location>
        <begin position="395"/>
        <end position="469"/>
    </location>
</feature>
<dbReference type="Proteomes" id="UP001196413">
    <property type="component" value="Unassembled WGS sequence"/>
</dbReference>
<feature type="compositionally biased region" description="Basic and acidic residues" evidence="1">
    <location>
        <begin position="749"/>
        <end position="758"/>
    </location>
</feature>
<gene>
    <name evidence="2" type="ORF">KIN20_033566</name>
</gene>
<feature type="region of interest" description="Disordered" evidence="1">
    <location>
        <begin position="707"/>
        <end position="758"/>
    </location>
</feature>
<evidence type="ECO:0000313" key="2">
    <source>
        <dbReference type="EMBL" id="KAJ1371590.1"/>
    </source>
</evidence>
<sequence>MLLAGGDEAVVAIGFNSTQIILTICSVISMVTLVTLCTCCKKVKPRDPDEVYGVANPAALSVVSVEASTSHCVQFRQTNRIDRINERHSQPATKCGVSGDECSSLRASAPLQMGRALPQLPADMYSVIDKGRKTNVPFADEGGIPMYESIDPENDSVIDPVYSKLGEVTSVRHERKYDYPVFSGRKISAMPLTHDDMVYQSASQIYTIGGSEDPYSSITSEPRRNGVIADRDEDSSGIYDPGYAKVKPEVSKSVRYKECIERTEREVDQLYSKIRRSPLGVSDEVASMPGPSRVTMDDIMEGDLEPELPQKISQVGDGESMSSREPSYRYITVRENADVVRERLRQQGQLAPPAREHYYSVIGNEYETVGDAQNSTYSGVRPPTNQGSLIVSTSTRQVEFVPPPPTSPIPDRTPNSGDMELPPSTSVSHSGDVRNPVYSVPNKPRVTSSATRNSSHEVSPKITGPLSGGVETDASLSMPSHSWNIASLKTATSFAGLDLTCTPSTSHNSTTCLGNNRNIMGAKDKEISEFMQRPLLPYGETLYSRRVTEERERIVENNRTRYNISSDFTSGLPRSLSFEPTLSTGVTGDAHNLSSLPVYNVEITHIDQCSENGGPSAYDIISGRRYRSLSTSKTSNGQGCSDEVSVLSRSADCVSQDESNLAGGREDFSNVSVERKESALHSNLASCRSSKCTLPVRAVNERLLRLNERLKPPHRKEMAKNGSLKQEKESSFRFHPSSRKSKAQTTTKPWKDETEEEKRRRLGTIYTAKDYISTIDLGTERPWPMSCSQSQSQGVTMHDSIHSSSDEQADNNNIGKTARDEG</sequence>
<name>A0AAD5R8A7_PARTN</name>
<protein>
    <submittedName>
        <fullName evidence="2">Uncharacterized protein</fullName>
    </submittedName>
</protein>
<keyword evidence="3" id="KW-1185">Reference proteome</keyword>